<sequence>MKANQLTSVNLEKGSDIATLRQIALTLTEAMGFASFERTRTVTAAVELARNAIEHGQKGRARFSLTDLEGKPALGLTVIDQGRGIEKEKLDPARDIVSETGMGLGLRGVQRIAARFDVDTGQEGTRVHADFLLPASQTDMARIKINAQEALEAYSAKDPTAALTEQNRELSESIADRDLLMQELHHRTGNNLALIVALIRMSKSQAQADETKQVLRELETRVGSLSKAHELMQRSTDSTDLDLADMLSEVTKNAERAFTGDTQSIGIKLVCPPLSLDNKLAVDIGLIVGELITNAYKHAFTGRAKGLITIEVQREEDGGLTLLVYDDGVGLPDDAPRPERSDSLGWRMIRTLTFQHEATLSTASNGGLCVEIRFHALG</sequence>
<dbReference type="InterPro" id="IPR011102">
    <property type="entry name" value="Sig_transdc_His_kinase_HWE"/>
</dbReference>
<evidence type="ECO:0000259" key="10">
    <source>
        <dbReference type="SMART" id="SM00911"/>
    </source>
</evidence>
<gene>
    <name evidence="11" type="ORF">SAMN04489759_105219</name>
</gene>
<evidence type="ECO:0000256" key="5">
    <source>
        <dbReference type="ARBA" id="ARBA00022741"/>
    </source>
</evidence>
<dbReference type="SUPFAM" id="SSF55874">
    <property type="entry name" value="ATPase domain of HSP90 chaperone/DNA topoisomerase II/histidine kinase"/>
    <property type="match status" value="2"/>
</dbReference>
<feature type="domain" description="Histidine kinase/HSP90-like ATPase" evidence="9">
    <location>
        <begin position="36"/>
        <end position="135"/>
    </location>
</feature>
<dbReference type="EMBL" id="FNBP01000005">
    <property type="protein sequence ID" value="SDG23489.1"/>
    <property type="molecule type" value="Genomic_DNA"/>
</dbReference>
<organism evidence="11 12">
    <name type="scientific">Sulfitobacter delicatus</name>
    <dbReference type="NCBI Taxonomy" id="218672"/>
    <lineage>
        <taxon>Bacteria</taxon>
        <taxon>Pseudomonadati</taxon>
        <taxon>Pseudomonadota</taxon>
        <taxon>Alphaproteobacteria</taxon>
        <taxon>Rhodobacterales</taxon>
        <taxon>Roseobacteraceae</taxon>
        <taxon>Sulfitobacter</taxon>
    </lineage>
</organism>
<dbReference type="InterPro" id="IPR036890">
    <property type="entry name" value="HATPase_C_sf"/>
</dbReference>
<keyword evidence="5" id="KW-0547">Nucleotide-binding</keyword>
<feature type="domain" description="Histidine kinase/HSP90-like ATPase" evidence="9">
    <location>
        <begin position="279"/>
        <end position="378"/>
    </location>
</feature>
<keyword evidence="4" id="KW-0808">Transferase</keyword>
<dbReference type="SMART" id="SM00911">
    <property type="entry name" value="HWE_HK"/>
    <property type="match status" value="1"/>
</dbReference>
<keyword evidence="6 11" id="KW-0418">Kinase</keyword>
<evidence type="ECO:0000256" key="3">
    <source>
        <dbReference type="ARBA" id="ARBA00022553"/>
    </source>
</evidence>
<feature type="domain" description="Signal transduction histidine kinase HWE region" evidence="10">
    <location>
        <begin position="183"/>
        <end position="262"/>
    </location>
</feature>
<dbReference type="EC" id="2.7.13.3" evidence="2"/>
<protein>
    <recommendedName>
        <fullName evidence="2">histidine kinase</fullName>
        <ecNumber evidence="2">2.7.13.3</ecNumber>
    </recommendedName>
</protein>
<dbReference type="AlphaFoldDB" id="A0A1G7SM28"/>
<dbReference type="PANTHER" id="PTHR41523:SF8">
    <property type="entry name" value="ETHYLENE RESPONSE SENSOR PROTEIN"/>
    <property type="match status" value="1"/>
</dbReference>
<dbReference type="Proteomes" id="UP000199399">
    <property type="component" value="Unassembled WGS sequence"/>
</dbReference>
<keyword evidence="12" id="KW-1185">Reference proteome</keyword>
<dbReference type="Gene3D" id="3.30.565.10">
    <property type="entry name" value="Histidine kinase-like ATPase, C-terminal domain"/>
    <property type="match status" value="2"/>
</dbReference>
<dbReference type="RefSeq" id="WP_093742345.1">
    <property type="nucleotide sequence ID" value="NZ_FNBP01000005.1"/>
</dbReference>
<reference evidence="12" key="1">
    <citation type="submission" date="2016-10" db="EMBL/GenBank/DDBJ databases">
        <authorList>
            <person name="Varghese N."/>
            <person name="Submissions S."/>
        </authorList>
    </citation>
    <scope>NUCLEOTIDE SEQUENCE [LARGE SCALE GENOMIC DNA]</scope>
    <source>
        <strain evidence="12">DSM 16477</strain>
    </source>
</reference>
<dbReference type="Pfam" id="PF02518">
    <property type="entry name" value="HATPase_c"/>
    <property type="match status" value="1"/>
</dbReference>
<keyword evidence="3" id="KW-0597">Phosphoprotein</keyword>
<dbReference type="GO" id="GO:0004673">
    <property type="term" value="F:protein histidine kinase activity"/>
    <property type="evidence" value="ECO:0007669"/>
    <property type="project" value="UniProtKB-EC"/>
</dbReference>
<evidence type="ECO:0000313" key="11">
    <source>
        <dbReference type="EMBL" id="SDG23489.1"/>
    </source>
</evidence>
<dbReference type="PANTHER" id="PTHR41523">
    <property type="entry name" value="TWO-COMPONENT SYSTEM SENSOR PROTEIN"/>
    <property type="match status" value="1"/>
</dbReference>
<dbReference type="SMART" id="SM00387">
    <property type="entry name" value="HATPase_c"/>
    <property type="match status" value="2"/>
</dbReference>
<keyword evidence="8" id="KW-0175">Coiled coil</keyword>
<evidence type="ECO:0000256" key="6">
    <source>
        <dbReference type="ARBA" id="ARBA00022777"/>
    </source>
</evidence>
<evidence type="ECO:0000256" key="7">
    <source>
        <dbReference type="ARBA" id="ARBA00022840"/>
    </source>
</evidence>
<dbReference type="InterPro" id="IPR003594">
    <property type="entry name" value="HATPase_dom"/>
</dbReference>
<dbReference type="GO" id="GO:0005524">
    <property type="term" value="F:ATP binding"/>
    <property type="evidence" value="ECO:0007669"/>
    <property type="project" value="UniProtKB-KW"/>
</dbReference>
<accession>A0A1G7SM28</accession>
<feature type="coiled-coil region" evidence="8">
    <location>
        <begin position="201"/>
        <end position="228"/>
    </location>
</feature>
<dbReference type="STRING" id="218672.SAMN04489759_105219"/>
<dbReference type="InterPro" id="IPR011495">
    <property type="entry name" value="Sig_transdc_His_kin_sub2_dim/P"/>
</dbReference>
<evidence type="ECO:0000256" key="8">
    <source>
        <dbReference type="SAM" id="Coils"/>
    </source>
</evidence>
<evidence type="ECO:0000256" key="2">
    <source>
        <dbReference type="ARBA" id="ARBA00012438"/>
    </source>
</evidence>
<evidence type="ECO:0000259" key="9">
    <source>
        <dbReference type="SMART" id="SM00387"/>
    </source>
</evidence>
<comment type="catalytic activity">
    <reaction evidence="1">
        <text>ATP + protein L-histidine = ADP + protein N-phospho-L-histidine.</text>
        <dbReference type="EC" id="2.7.13.3"/>
    </reaction>
</comment>
<proteinExistence type="predicted"/>
<evidence type="ECO:0000256" key="1">
    <source>
        <dbReference type="ARBA" id="ARBA00000085"/>
    </source>
</evidence>
<keyword evidence="7" id="KW-0067">ATP-binding</keyword>
<dbReference type="Pfam" id="PF07568">
    <property type="entry name" value="HisKA_2"/>
    <property type="match status" value="1"/>
</dbReference>
<evidence type="ECO:0000313" key="12">
    <source>
        <dbReference type="Proteomes" id="UP000199399"/>
    </source>
</evidence>
<dbReference type="Pfam" id="PF13581">
    <property type="entry name" value="HATPase_c_2"/>
    <property type="match status" value="1"/>
</dbReference>
<name>A0A1G7SM28_9RHOB</name>
<evidence type="ECO:0000256" key="4">
    <source>
        <dbReference type="ARBA" id="ARBA00022679"/>
    </source>
</evidence>
<dbReference type="OrthoDB" id="489241at2"/>